<organism evidence="12 13">
    <name type="scientific">Parathalassolituus penaei</name>
    <dbReference type="NCBI Taxonomy" id="2997323"/>
    <lineage>
        <taxon>Bacteria</taxon>
        <taxon>Pseudomonadati</taxon>
        <taxon>Pseudomonadota</taxon>
        <taxon>Gammaproteobacteria</taxon>
        <taxon>Oceanospirillales</taxon>
        <taxon>Oceanospirillaceae</taxon>
        <taxon>Parathalassolituus</taxon>
    </lineage>
</organism>
<evidence type="ECO:0000256" key="8">
    <source>
        <dbReference type="ARBA" id="ARBA00023125"/>
    </source>
</evidence>
<dbReference type="InterPro" id="IPR011335">
    <property type="entry name" value="Restrct_endonuc-II-like"/>
</dbReference>
<dbReference type="NCBIfam" id="TIGR01450">
    <property type="entry name" value="recC"/>
    <property type="match status" value="1"/>
</dbReference>
<gene>
    <name evidence="10 12" type="primary">recC</name>
    <name evidence="12" type="ORF">OUO13_15345</name>
</gene>
<name>A0A9X3IT65_9GAMM</name>
<dbReference type="InterPro" id="IPR027417">
    <property type="entry name" value="P-loop_NTPase"/>
</dbReference>
<dbReference type="HAMAP" id="MF_01486">
    <property type="entry name" value="RecC"/>
    <property type="match status" value="1"/>
</dbReference>
<dbReference type="GO" id="GO:0005524">
    <property type="term" value="F:ATP binding"/>
    <property type="evidence" value="ECO:0007669"/>
    <property type="project" value="UniProtKB-UniRule"/>
</dbReference>
<keyword evidence="3 10" id="KW-0227">DNA damage</keyword>
<dbReference type="PANTHER" id="PTHR30591:SF1">
    <property type="entry name" value="RECBCD ENZYME SUBUNIT RECC"/>
    <property type="match status" value="1"/>
</dbReference>
<dbReference type="SUPFAM" id="SSF52540">
    <property type="entry name" value="P-loop containing nucleoside triphosphate hydrolases"/>
    <property type="match status" value="2"/>
</dbReference>
<dbReference type="GO" id="GO:0003678">
    <property type="term" value="F:DNA helicase activity"/>
    <property type="evidence" value="ECO:0007669"/>
    <property type="project" value="UniProtKB-UniRule"/>
</dbReference>
<dbReference type="InterPro" id="IPR006697">
    <property type="entry name" value="RecC"/>
</dbReference>
<dbReference type="Gene3D" id="1.10.10.160">
    <property type="match status" value="1"/>
</dbReference>
<comment type="caution">
    <text evidence="12">The sequence shown here is derived from an EMBL/GenBank/DDBJ whole genome shotgun (WGS) entry which is preliminary data.</text>
</comment>
<dbReference type="GO" id="GO:0003677">
    <property type="term" value="F:DNA binding"/>
    <property type="evidence" value="ECO:0007669"/>
    <property type="project" value="UniProtKB-UniRule"/>
</dbReference>
<evidence type="ECO:0000256" key="4">
    <source>
        <dbReference type="ARBA" id="ARBA00022801"/>
    </source>
</evidence>
<evidence type="ECO:0000259" key="11">
    <source>
        <dbReference type="Pfam" id="PF17946"/>
    </source>
</evidence>
<dbReference type="Proteomes" id="UP001150830">
    <property type="component" value="Unassembled WGS sequence"/>
</dbReference>
<evidence type="ECO:0000256" key="7">
    <source>
        <dbReference type="ARBA" id="ARBA00022840"/>
    </source>
</evidence>
<evidence type="ECO:0000313" key="12">
    <source>
        <dbReference type="EMBL" id="MCY0966561.1"/>
    </source>
</evidence>
<dbReference type="GO" id="GO:0008854">
    <property type="term" value="F:exodeoxyribonuclease V activity"/>
    <property type="evidence" value="ECO:0007669"/>
    <property type="project" value="InterPro"/>
</dbReference>
<evidence type="ECO:0000256" key="10">
    <source>
        <dbReference type="HAMAP-Rule" id="MF_01486"/>
    </source>
</evidence>
<dbReference type="GO" id="GO:0000724">
    <property type="term" value="P:double-strand break repair via homologous recombination"/>
    <property type="evidence" value="ECO:0007669"/>
    <property type="project" value="UniProtKB-UniRule"/>
</dbReference>
<proteinExistence type="inferred from homology"/>
<comment type="miscellaneous">
    <text evidence="10">In the RecBCD complex, RecB has a slow 3'-5' helicase, an exonuclease activity and loads RecA onto ssDNA, RecD has a fast 5'-3' helicase activity, while RecC stimulates the ATPase and processivity of the RecB helicase and contributes to recognition of the Chi site.</text>
</comment>
<reference evidence="12" key="1">
    <citation type="submission" date="2022-11" db="EMBL/GenBank/DDBJ databases">
        <title>Parathalassolutuus dongxingensis gen. nov., sp. nov., a novel member of family Oceanospirillaceae isolated from a coastal shrimp pond in Guangxi, China.</title>
        <authorList>
            <person name="Chen H."/>
        </authorList>
    </citation>
    <scope>NUCLEOTIDE SEQUENCE</scope>
    <source>
        <strain evidence="12">G-43</strain>
    </source>
</reference>
<dbReference type="Pfam" id="PF04257">
    <property type="entry name" value="Exonuc_V_gamma"/>
    <property type="match status" value="1"/>
</dbReference>
<dbReference type="RefSeq" id="WP_283174765.1">
    <property type="nucleotide sequence ID" value="NZ_JAPNOA010000056.1"/>
</dbReference>
<dbReference type="Gene3D" id="1.10.10.990">
    <property type="match status" value="1"/>
</dbReference>
<comment type="similarity">
    <text evidence="10">Belongs to the RecC family.</text>
</comment>
<evidence type="ECO:0000256" key="1">
    <source>
        <dbReference type="ARBA" id="ARBA00022722"/>
    </source>
</evidence>
<dbReference type="Gene3D" id="3.40.50.300">
    <property type="entry name" value="P-loop containing nucleotide triphosphate hydrolases"/>
    <property type="match status" value="2"/>
</dbReference>
<dbReference type="GO" id="GO:0009338">
    <property type="term" value="C:exodeoxyribonuclease V complex"/>
    <property type="evidence" value="ECO:0007669"/>
    <property type="project" value="InterPro"/>
</dbReference>
<accession>A0A9X3IT65</accession>
<keyword evidence="13" id="KW-1185">Reference proteome</keyword>
<keyword evidence="1 10" id="KW-0540">Nuclease</keyword>
<evidence type="ECO:0000313" key="13">
    <source>
        <dbReference type="Proteomes" id="UP001150830"/>
    </source>
</evidence>
<dbReference type="PANTHER" id="PTHR30591">
    <property type="entry name" value="RECBCD ENZYME SUBUNIT RECC"/>
    <property type="match status" value="1"/>
</dbReference>
<evidence type="ECO:0000256" key="6">
    <source>
        <dbReference type="ARBA" id="ARBA00022839"/>
    </source>
</evidence>
<evidence type="ECO:0000256" key="9">
    <source>
        <dbReference type="ARBA" id="ARBA00023204"/>
    </source>
</evidence>
<dbReference type="InterPro" id="IPR041500">
    <property type="entry name" value="RecC_C"/>
</dbReference>
<keyword evidence="2 10" id="KW-0547">Nucleotide-binding</keyword>
<keyword evidence="5 10" id="KW-0347">Helicase</keyword>
<protein>
    <recommendedName>
        <fullName evidence="10">RecBCD enzyme subunit RecC</fullName>
    </recommendedName>
    <alternativeName>
        <fullName evidence="10">Exonuclease V subunit RecC</fullName>
        <shortName evidence="10">ExoV subunit RecC</shortName>
    </alternativeName>
    <alternativeName>
        <fullName evidence="10">Helicase/nuclease RecBCD subunit RecC</fullName>
    </alternativeName>
</protein>
<keyword evidence="9 10" id="KW-0234">DNA repair</keyword>
<sequence>MKLYHSNDLEILKELLLSQMRQNPPSPFDEEAILVQSQGMAHWLRLNVADGLGVAAQLAFPLPSSFVWQVFNHLQPDLPSRSHFDKALMAWKLVRLLPALLKEPQCEAIRHYLDNDPRNIRLYQLAQNIADLFDQYLVYRPDWLLDWENGKDNIDGADISLQPWQPLVWRALVADAKASGQNLEHRARLLESLPDLVKRYPERLANLPKRLFVFGIAALPGSYWQVLQAISPVIDVHFFLLNPCRNFWGDIVDDRRRLRILQRQPDAAAYLDRGNPLLASWGRVGRDFLTLVHDSEQVDDIEAWYATPGETLLRHIQQDILDLSDRQQLAAEGCRDGSSEGKTAIASNDDSIRLISAHGPLREVQRLHDQLLYWFEQDTSLKPRDVVVMVPDVDLYAPYIDAVFSSVSAETRIPWAIADQSLVTENPVLTAFLGLLGLPDSRLLVTEVQDWLDVPVLRARFDIGDDELDDIRDWLLRARVRWGLDGEQRASLGLPAFEQNSWRKGLRQLLLGLMVPDQSPGWHDDWPVAAVEGTRAELLGKLLQLVDTLELWQQRLRNLASSQDWLSAIPELVDAFFSPAADSSLLVAQQASVQKIRDLVSRWRDELELAGALPDLPLSATLVRAWFSEQLGQQGGWQRFLAGPVNFCTLMPMRSIPFRVVCLLGMNDSDYPRSVPPVSFDLISAGKARRGDRSRRDDDRYLFLEALCSAQQHLYISYRGRDARENNELQPSVLVSELQDYVLDSFCLQGDETLEPAQSREHLQNWLCEALPLQAFNPSVFNSEPVRAVRGYQPLWAGVAAAVSGSLPAARRFWEQPLQLPAELQPGQTPRQILWEDVKAALRNGAEFFVRRRLRANLAPWWQEHPTEEPFSLDNLDSYRLRSERLQGLLQQPAEALQPGEPLFVARQQALGQLPVRALGEVEAERLDKRLLPLRNALVPLLAAPVESASLLWPLSCPGYGDYEILGELQHLHGDVLVRYRTGTVRGEHLLDAWLDLLLVSAVAPGRVSGLHFPGAGKEFVHYYLRAPQPDLAAALIQRYCQFYLQCWQQPSSCLPSLLMSGLLQISDPDKAVVAIRKSADSEFGELRKPSVQRCLPELASQIADDEQALAWLEEHRWVLDDLLAHLSEHEDGPKTGADA</sequence>
<evidence type="ECO:0000256" key="5">
    <source>
        <dbReference type="ARBA" id="ARBA00022806"/>
    </source>
</evidence>
<feature type="domain" description="RecC C-terminal" evidence="11">
    <location>
        <begin position="832"/>
        <end position="1056"/>
    </location>
</feature>
<keyword evidence="7 10" id="KW-0067">ATP-binding</keyword>
<dbReference type="InterPro" id="IPR013986">
    <property type="entry name" value="DExx_box_DNA_helicase_dom_sf"/>
</dbReference>
<dbReference type="Pfam" id="PF17946">
    <property type="entry name" value="RecC_C"/>
    <property type="match status" value="1"/>
</dbReference>
<evidence type="ECO:0000256" key="2">
    <source>
        <dbReference type="ARBA" id="ARBA00022741"/>
    </source>
</evidence>
<dbReference type="PIRSF" id="PIRSF000980">
    <property type="entry name" value="RecC"/>
    <property type="match status" value="1"/>
</dbReference>
<dbReference type="AlphaFoldDB" id="A0A9X3IT65"/>
<dbReference type="EMBL" id="JAPNOA010000056">
    <property type="protein sequence ID" value="MCY0966561.1"/>
    <property type="molecule type" value="Genomic_DNA"/>
</dbReference>
<keyword evidence="4 10" id="KW-0378">Hydrolase</keyword>
<keyword evidence="8 10" id="KW-0238">DNA-binding</keyword>
<keyword evidence="6 10" id="KW-0269">Exonuclease</keyword>
<evidence type="ECO:0000256" key="3">
    <source>
        <dbReference type="ARBA" id="ARBA00022763"/>
    </source>
</evidence>
<dbReference type="Gene3D" id="3.40.50.10930">
    <property type="match status" value="1"/>
</dbReference>
<dbReference type="SUPFAM" id="SSF52980">
    <property type="entry name" value="Restriction endonuclease-like"/>
    <property type="match status" value="1"/>
</dbReference>
<comment type="subunit">
    <text evidence="10">Heterotrimer of RecB, RecC and RecD. All subunits contribute to DNA-binding.</text>
</comment>
<comment type="function">
    <text evidence="10">A helicase/nuclease that prepares dsDNA breaks (DSB) for recombinational DNA repair. Binds to DSBs and unwinds DNA via a highly rapid and processive ATP-dependent bidirectional helicase activity. Unwinds dsDNA until it encounters a Chi (crossover hotspot instigator) sequence from the 3' direction. Cuts ssDNA a few nucleotides 3' to the Chi site. The properties and activities of the enzyme are changed at Chi. The Chi-altered holoenzyme produces a long 3'-ssDNA overhang and facilitates RecA-binding to the ssDNA for homologous DNA recombination and repair. Holoenzyme degrades any linearized DNA that is unable to undergo homologous recombination. In the holoenzyme this subunit recognizes the wild-type Chi sequence, and when added to isolated RecB increases its ATP-dependent helicase processivity.</text>
</comment>